<dbReference type="SMART" id="SM00044">
    <property type="entry name" value="CYCc"/>
    <property type="match status" value="2"/>
</dbReference>
<dbReference type="Pfam" id="PF00211">
    <property type="entry name" value="Guanylate_cyc"/>
    <property type="match status" value="2"/>
</dbReference>
<keyword evidence="7" id="KW-0677">Repeat</keyword>
<reference evidence="21" key="1">
    <citation type="journal article" date="2017" name="bioRxiv">
        <title>Comparative analysis of the genomes of Stylophora pistillata and Acropora digitifera provides evidence for extensive differences between species of corals.</title>
        <authorList>
            <person name="Voolstra C.R."/>
            <person name="Li Y."/>
            <person name="Liew Y.J."/>
            <person name="Baumgarten S."/>
            <person name="Zoccola D."/>
            <person name="Flot J.-F."/>
            <person name="Tambutte S."/>
            <person name="Allemand D."/>
            <person name="Aranda M."/>
        </authorList>
    </citation>
    <scope>NUCLEOTIDE SEQUENCE [LARGE SCALE GENOMIC DNA]</scope>
</reference>
<feature type="domain" description="Guanylate cyclase" evidence="19">
    <location>
        <begin position="788"/>
        <end position="928"/>
    </location>
</feature>
<dbReference type="GO" id="GO:0005524">
    <property type="term" value="F:ATP binding"/>
    <property type="evidence" value="ECO:0007669"/>
    <property type="project" value="UniProtKB-KW"/>
</dbReference>
<dbReference type="GO" id="GO:0005886">
    <property type="term" value="C:plasma membrane"/>
    <property type="evidence" value="ECO:0007669"/>
    <property type="project" value="InterPro"/>
</dbReference>
<evidence type="ECO:0000256" key="1">
    <source>
        <dbReference type="ARBA" id="ARBA00001593"/>
    </source>
</evidence>
<evidence type="ECO:0000256" key="9">
    <source>
        <dbReference type="ARBA" id="ARBA00022840"/>
    </source>
</evidence>
<comment type="caution">
    <text evidence="20">The sequence shown here is derived from an EMBL/GenBank/DDBJ whole genome shotgun (WGS) entry which is preliminary data.</text>
</comment>
<comment type="subcellular location">
    <subcellularLocation>
        <location evidence="3">Membrane</location>
        <topology evidence="3">Multi-pass membrane protein</topology>
    </subcellularLocation>
</comment>
<dbReference type="Pfam" id="PF06327">
    <property type="entry name" value="Adcy_cons_dom"/>
    <property type="match status" value="1"/>
</dbReference>
<feature type="compositionally biased region" description="Polar residues" evidence="17">
    <location>
        <begin position="206"/>
        <end position="225"/>
    </location>
</feature>
<dbReference type="InterPro" id="IPR001054">
    <property type="entry name" value="A/G_cyclase"/>
</dbReference>
<evidence type="ECO:0000256" key="12">
    <source>
        <dbReference type="ARBA" id="ARBA00022998"/>
    </source>
</evidence>
<accession>A0A2B4RBT7</accession>
<evidence type="ECO:0000256" key="3">
    <source>
        <dbReference type="ARBA" id="ARBA00004141"/>
    </source>
</evidence>
<feature type="transmembrane region" description="Helical" evidence="18">
    <location>
        <begin position="578"/>
        <end position="600"/>
    </location>
</feature>
<dbReference type="SUPFAM" id="SSF55073">
    <property type="entry name" value="Nucleotide cyclase"/>
    <property type="match status" value="2"/>
</dbReference>
<evidence type="ECO:0000256" key="16">
    <source>
        <dbReference type="RuleBase" id="RU000405"/>
    </source>
</evidence>
<proteinExistence type="inferred from homology"/>
<evidence type="ECO:0000256" key="2">
    <source>
        <dbReference type="ARBA" id="ARBA00001946"/>
    </source>
</evidence>
<evidence type="ECO:0000256" key="4">
    <source>
        <dbReference type="ARBA" id="ARBA00012201"/>
    </source>
</evidence>
<feature type="domain" description="Guanylate cyclase" evidence="19">
    <location>
        <begin position="7"/>
        <end position="134"/>
    </location>
</feature>
<evidence type="ECO:0000259" key="19">
    <source>
        <dbReference type="PROSITE" id="PS50125"/>
    </source>
</evidence>
<comment type="similarity">
    <text evidence="16">Belongs to the adenylyl cyclase class-4/guanylyl cyclase family.</text>
</comment>
<dbReference type="InterPro" id="IPR043502">
    <property type="entry name" value="DNA/RNA_pol_sf"/>
</dbReference>
<dbReference type="Gene3D" id="3.10.10.10">
    <property type="entry name" value="HIV Type 1 Reverse Transcriptase, subunit A, domain 1"/>
    <property type="match status" value="1"/>
</dbReference>
<keyword evidence="12" id="KW-0115">cAMP biosynthesis</keyword>
<dbReference type="Pfam" id="PF17919">
    <property type="entry name" value="RT_RNaseH_2"/>
    <property type="match status" value="1"/>
</dbReference>
<feature type="compositionally biased region" description="Basic and acidic residues" evidence="17">
    <location>
        <begin position="191"/>
        <end position="204"/>
    </location>
</feature>
<keyword evidence="13 18" id="KW-0472">Membrane</keyword>
<dbReference type="InterPro" id="IPR041577">
    <property type="entry name" value="RT_RNaseH_2"/>
</dbReference>
<comment type="catalytic activity">
    <reaction evidence="1">
        <text>ATP = 3',5'-cyclic AMP + diphosphate</text>
        <dbReference type="Rhea" id="RHEA:15389"/>
        <dbReference type="ChEBI" id="CHEBI:30616"/>
        <dbReference type="ChEBI" id="CHEBI:33019"/>
        <dbReference type="ChEBI" id="CHEBI:58165"/>
        <dbReference type="EC" id="4.6.1.1"/>
    </reaction>
</comment>
<evidence type="ECO:0000313" key="20">
    <source>
        <dbReference type="EMBL" id="PFX15814.1"/>
    </source>
</evidence>
<evidence type="ECO:0000256" key="5">
    <source>
        <dbReference type="ARBA" id="ARBA00022692"/>
    </source>
</evidence>
<dbReference type="PROSITE" id="PS00452">
    <property type="entry name" value="GUANYLATE_CYCLASE_1"/>
    <property type="match status" value="1"/>
</dbReference>
<dbReference type="PANTHER" id="PTHR45627">
    <property type="entry name" value="ADENYLATE CYCLASE TYPE 1"/>
    <property type="match status" value="1"/>
</dbReference>
<feature type="transmembrane region" description="Helical" evidence="18">
    <location>
        <begin position="534"/>
        <end position="557"/>
    </location>
</feature>
<dbReference type="CDD" id="cd07302">
    <property type="entry name" value="CHD"/>
    <property type="match status" value="2"/>
</dbReference>
<keyword evidence="8" id="KW-0547">Nucleotide-binding</keyword>
<keyword evidence="6" id="KW-0479">Metal-binding</keyword>
<dbReference type="InterPro" id="IPR029787">
    <property type="entry name" value="Nucleotide_cyclase"/>
</dbReference>
<organism evidence="20 21">
    <name type="scientific">Stylophora pistillata</name>
    <name type="common">Smooth cauliflower coral</name>
    <dbReference type="NCBI Taxonomy" id="50429"/>
    <lineage>
        <taxon>Eukaryota</taxon>
        <taxon>Metazoa</taxon>
        <taxon>Cnidaria</taxon>
        <taxon>Anthozoa</taxon>
        <taxon>Hexacorallia</taxon>
        <taxon>Scleractinia</taxon>
        <taxon>Astrocoeniina</taxon>
        <taxon>Pocilloporidae</taxon>
        <taxon>Stylophora</taxon>
    </lineage>
</organism>
<gene>
    <name evidence="20" type="primary">ADCY5</name>
    <name evidence="20" type="ORF">AWC38_SpisGene19950</name>
</gene>
<dbReference type="InterPro" id="IPR009398">
    <property type="entry name" value="Adcy_conserved_dom"/>
</dbReference>
<dbReference type="FunFam" id="3.30.70.1230:FF:000001">
    <property type="entry name" value="Adenylate cyclase"/>
    <property type="match status" value="1"/>
</dbReference>
<dbReference type="STRING" id="50429.A0A2B4RBT7"/>
<evidence type="ECO:0000256" key="7">
    <source>
        <dbReference type="ARBA" id="ARBA00022737"/>
    </source>
</evidence>
<feature type="transmembrane region" description="Helical" evidence="18">
    <location>
        <begin position="634"/>
        <end position="655"/>
    </location>
</feature>
<dbReference type="FunFam" id="3.10.20.370:FF:000001">
    <property type="entry name" value="Retrovirus-related Pol polyprotein from transposon 17.6-like protein"/>
    <property type="match status" value="1"/>
</dbReference>
<dbReference type="PANTHER" id="PTHR45627:SF16">
    <property type="entry name" value="ADENYLATE CYCLASE"/>
    <property type="match status" value="1"/>
</dbReference>
<dbReference type="SUPFAM" id="SSF56672">
    <property type="entry name" value="DNA/RNA polymerases"/>
    <property type="match status" value="1"/>
</dbReference>
<feature type="transmembrane region" description="Helical" evidence="18">
    <location>
        <begin position="702"/>
        <end position="723"/>
    </location>
</feature>
<evidence type="ECO:0000256" key="15">
    <source>
        <dbReference type="ARBA" id="ARBA00023239"/>
    </source>
</evidence>
<dbReference type="EC" id="4.6.1.1" evidence="4"/>
<keyword evidence="21" id="KW-1185">Reference proteome</keyword>
<dbReference type="GO" id="GO:0004016">
    <property type="term" value="F:adenylate cyclase activity"/>
    <property type="evidence" value="ECO:0007669"/>
    <property type="project" value="UniProtKB-EC"/>
</dbReference>
<dbReference type="GO" id="GO:0006171">
    <property type="term" value="P:cAMP biosynthetic process"/>
    <property type="evidence" value="ECO:0007669"/>
    <property type="project" value="UniProtKB-KW"/>
</dbReference>
<dbReference type="GO" id="GO:0035556">
    <property type="term" value="P:intracellular signal transduction"/>
    <property type="evidence" value="ECO:0007669"/>
    <property type="project" value="InterPro"/>
</dbReference>
<dbReference type="OrthoDB" id="2107370at2759"/>
<dbReference type="FunFam" id="3.30.70.1230:FF:000048">
    <property type="entry name" value="Phospholipid-transporting ATPase, putative"/>
    <property type="match status" value="1"/>
</dbReference>
<evidence type="ECO:0000256" key="18">
    <source>
        <dbReference type="SAM" id="Phobius"/>
    </source>
</evidence>
<keyword evidence="11 18" id="KW-1133">Transmembrane helix</keyword>
<feature type="transmembrane region" description="Helical" evidence="18">
    <location>
        <begin position="662"/>
        <end position="682"/>
    </location>
</feature>
<dbReference type="GO" id="GO:0046872">
    <property type="term" value="F:metal ion binding"/>
    <property type="evidence" value="ECO:0007669"/>
    <property type="project" value="UniProtKB-KW"/>
</dbReference>
<dbReference type="GO" id="GO:0007189">
    <property type="term" value="P:adenylate cyclase-activating G protein-coupled receptor signaling pathway"/>
    <property type="evidence" value="ECO:0007669"/>
    <property type="project" value="TreeGrafter"/>
</dbReference>
<feature type="region of interest" description="Disordered" evidence="17">
    <location>
        <begin position="186"/>
        <end position="225"/>
    </location>
</feature>
<evidence type="ECO:0000313" key="21">
    <source>
        <dbReference type="Proteomes" id="UP000225706"/>
    </source>
</evidence>
<comment type="cofactor">
    <cofactor evidence="2">
        <name>Mg(2+)</name>
        <dbReference type="ChEBI" id="CHEBI:18420"/>
    </cofactor>
</comment>
<evidence type="ECO:0000256" key="6">
    <source>
        <dbReference type="ARBA" id="ARBA00022723"/>
    </source>
</evidence>
<evidence type="ECO:0000256" key="17">
    <source>
        <dbReference type="SAM" id="MobiDB-lite"/>
    </source>
</evidence>
<feature type="transmembrane region" description="Helical" evidence="18">
    <location>
        <begin position="386"/>
        <end position="404"/>
    </location>
</feature>
<evidence type="ECO:0000256" key="13">
    <source>
        <dbReference type="ARBA" id="ARBA00023136"/>
    </source>
</evidence>
<evidence type="ECO:0000256" key="8">
    <source>
        <dbReference type="ARBA" id="ARBA00022741"/>
    </source>
</evidence>
<dbReference type="Proteomes" id="UP000225706">
    <property type="component" value="Unassembled WGS sequence"/>
</dbReference>
<keyword evidence="14" id="KW-0325">Glycoprotein</keyword>
<dbReference type="Gene3D" id="3.30.70.1230">
    <property type="entry name" value="Nucleotide cyclase"/>
    <property type="match status" value="2"/>
</dbReference>
<protein>
    <recommendedName>
        <fullName evidence="4">adenylate cyclase</fullName>
        <ecNumber evidence="4">4.6.1.1</ecNumber>
    </recommendedName>
</protein>
<keyword evidence="5 18" id="KW-0812">Transmembrane</keyword>
<dbReference type="InterPro" id="IPR018297">
    <property type="entry name" value="A/G_cyclase_CS"/>
</dbReference>
<evidence type="ECO:0000256" key="11">
    <source>
        <dbReference type="ARBA" id="ARBA00022989"/>
    </source>
</evidence>
<evidence type="ECO:0000256" key="10">
    <source>
        <dbReference type="ARBA" id="ARBA00022842"/>
    </source>
</evidence>
<evidence type="ECO:0000256" key="14">
    <source>
        <dbReference type="ARBA" id="ARBA00023180"/>
    </source>
</evidence>
<dbReference type="PROSITE" id="PS50125">
    <property type="entry name" value="GUANYLATE_CYCLASE_2"/>
    <property type="match status" value="2"/>
</dbReference>
<name>A0A2B4RBT7_STYPI</name>
<sequence length="1325" mass="148886">MYIFLNSILFADIEGFTMLSSQCTAQKLVQYLNELFASFDMLAVENHCLRIKILGDCYYCVSGLPEARPDHAHCCIEMGLEMIDAIASVREATGVNLNMRVGVHMGKVHSGVLGLVKWQYDVWSDDVTTANHMESGGLPGRVHITDSVLNCLSGDYEVEEGRGQERDPYLKQYNIESYLIVAEHPRRKNTALKETKQDDQDKKMQASATSRKNVSSQLSGSLKQTGGSKLPFTVSFIETAEAPLVSLAKLSTAANSSCNSANGSTSELLHSTAFVLPSASNIPALIKHLTTVLSETSFQAMEVHLIAWRTTTDLHTSEAFEHLKLGITASNQQDPEDEVNEFLGSSIDARSIDKLRKDYVRPVLLTFKDPDKEELYSQEKDRMFKSYTACILLLFVLIVMVQITTLPRSSALICGVPFKCVKDIHVMDYCYGPQALVLFIGVMENSYGKQLWKTMPICVSDTHLVERGPNLSTEPVETFVISMSSSLSLSLDKFVAKGDQGNTEEVKVELQHYLKPNMCCETACMDRQHYYRTYVTMAVFISTFLVVGALFLLVIAEKCQNTPNGLRSISTKLAQSQTSCRVVATVLVLTLYIAAIGNFFGCDLERKLNAETLNCSESHSSYVWLHPDTAFCDYPQYFTFSVMLVMIGCAVFLQLSTVHKFSMLAAMSTIFIVLIRVVFMHLFNNHDMIHYCWLLPDGYIKWIDLSIVIVVMLTIALTAHGYLHEEISRLDFLWKLQATEEREEMEKLREYNKKLLYNILPDHVAQHFLAQQAKKNDELYYQSCDKVIVMFSSICNFSDFYTELDANGEGVECLRLLNEILVDFDELLSEPRFQCIEKIKTIGETYMAAAGIKPESQEKLATLSHIVTMADFAMAMKKKLADINLHSFNDFKMKIGLNFGPVVAGVIGAHKPQYDIWGDTVNVASRMYSTGKPKHIQASVLDLVVTSHPDLVNNLMSSDGISGINDHVAVTFELNLKVKISKKKPRTVYKFAKENLEDIHYDAETLSKTFKRDPENIASRSYESGQLPNDWKNAYVVPVFKKDTGATCNVMNLDDLSAIKQLGYPPMNTSSVKLKLLKPVGECDLHVRHIQFQVIKHKCKPLLSAETCEKLQLILLNVSVPENLRQISETPQQKSLSKEEVLTKYHEVFTGLGHIGDAKIVVDPNFKPVQHSPRRVPVALQKEVKNKILELEEKGIIKKAVEPSEWISSMLSDVSAPLIELTTEQSKFTWAEQHDEAFASIQHLVTQHPFLKFYSIEEEVTIQTDASNKGLGAVLLQNGQPVAFASRTISPTEQSYATIEKECLGIVFACERFNEYLARRDFSCN</sequence>
<keyword evidence="10" id="KW-0460">Magnesium</keyword>
<keyword evidence="15 16" id="KW-0456">Lyase</keyword>
<keyword evidence="9" id="KW-0067">ATP-binding</keyword>
<dbReference type="EMBL" id="LSMT01000607">
    <property type="protein sequence ID" value="PFX15814.1"/>
    <property type="molecule type" value="Genomic_DNA"/>
</dbReference>